<dbReference type="RefSeq" id="WP_104523064.1">
    <property type="nucleotide sequence ID" value="NZ_NHRY01000274.1"/>
</dbReference>
<feature type="region of interest" description="Disordered" evidence="1">
    <location>
        <begin position="170"/>
        <end position="205"/>
    </location>
</feature>
<feature type="domain" description="NYN" evidence="2">
    <location>
        <begin position="8"/>
        <end position="165"/>
    </location>
</feature>
<dbReference type="InterPro" id="IPR047140">
    <property type="entry name" value="LabA"/>
</dbReference>
<proteinExistence type="predicted"/>
<dbReference type="EMBL" id="NHRY01000274">
    <property type="protein sequence ID" value="PPQ26057.1"/>
    <property type="molecule type" value="Genomic_DNA"/>
</dbReference>
<organism evidence="3 4">
    <name type="scientific">Rhodopila globiformis</name>
    <name type="common">Rhodopseudomonas globiformis</name>
    <dbReference type="NCBI Taxonomy" id="1071"/>
    <lineage>
        <taxon>Bacteria</taxon>
        <taxon>Pseudomonadati</taxon>
        <taxon>Pseudomonadota</taxon>
        <taxon>Alphaproteobacteria</taxon>
        <taxon>Acetobacterales</taxon>
        <taxon>Acetobacteraceae</taxon>
        <taxon>Rhodopila</taxon>
    </lineage>
</organism>
<keyword evidence="4" id="KW-1185">Reference proteome</keyword>
<dbReference type="PANTHER" id="PTHR35458:SF2">
    <property type="entry name" value="SLR0755 PROTEIN"/>
    <property type="match status" value="1"/>
</dbReference>
<sequence>MPFLPHERVALFIDGANLYSASRNLGFDVDYRNLLESFRKKANVIRAYYYSAVLETEEYSPLKPLTDWLAYNGYALVTKPAKEFTDATGRRRVKGNMDIEIAVDMLELADKVDHMVLFSGDSDFRRLVEAVQRKGVRVSVVSSVRTSPPMVADELRRQADDFLELAEIAPEFTRRQTEPRPRTASLGAPVRGTPAEPYADSPDAA</sequence>
<dbReference type="Proteomes" id="UP000239724">
    <property type="component" value="Unassembled WGS sequence"/>
</dbReference>
<reference evidence="3 4" key="1">
    <citation type="journal article" date="2018" name="Arch. Microbiol.">
        <title>New insights into the metabolic potential of the phototrophic purple bacterium Rhodopila globiformis DSM 161(T) from its draft genome sequence and evidence for a vanadium-dependent nitrogenase.</title>
        <authorList>
            <person name="Imhoff J.F."/>
            <person name="Rahn T."/>
            <person name="Kunzel S."/>
            <person name="Neulinger S.C."/>
        </authorList>
    </citation>
    <scope>NUCLEOTIDE SEQUENCE [LARGE SCALE GENOMIC DNA]</scope>
    <source>
        <strain evidence="3 4">DSM 161</strain>
    </source>
</reference>
<dbReference type="Pfam" id="PF01936">
    <property type="entry name" value="NYN"/>
    <property type="match status" value="1"/>
</dbReference>
<dbReference type="GO" id="GO:0004540">
    <property type="term" value="F:RNA nuclease activity"/>
    <property type="evidence" value="ECO:0007669"/>
    <property type="project" value="InterPro"/>
</dbReference>
<feature type="compositionally biased region" description="Basic and acidic residues" evidence="1">
    <location>
        <begin position="172"/>
        <end position="181"/>
    </location>
</feature>
<evidence type="ECO:0000313" key="3">
    <source>
        <dbReference type="EMBL" id="PPQ26057.1"/>
    </source>
</evidence>
<dbReference type="PANTHER" id="PTHR35458">
    <property type="entry name" value="SLR0755 PROTEIN"/>
    <property type="match status" value="1"/>
</dbReference>
<evidence type="ECO:0000313" key="4">
    <source>
        <dbReference type="Proteomes" id="UP000239724"/>
    </source>
</evidence>
<dbReference type="OrthoDB" id="9794137at2"/>
<evidence type="ECO:0000259" key="2">
    <source>
        <dbReference type="Pfam" id="PF01936"/>
    </source>
</evidence>
<name>A0A2S6MUL6_RHOGL</name>
<comment type="caution">
    <text evidence="3">The sequence shown here is derived from an EMBL/GenBank/DDBJ whole genome shotgun (WGS) entry which is preliminary data.</text>
</comment>
<gene>
    <name evidence="3" type="ORF">CCS01_31040</name>
</gene>
<dbReference type="InterPro" id="IPR021139">
    <property type="entry name" value="NYN"/>
</dbReference>
<accession>A0A2S6MUL6</accession>
<dbReference type="CDD" id="cd10911">
    <property type="entry name" value="PIN_LabA"/>
    <property type="match status" value="1"/>
</dbReference>
<dbReference type="Gene3D" id="3.40.50.1010">
    <property type="entry name" value="5'-nuclease"/>
    <property type="match status" value="1"/>
</dbReference>
<protein>
    <submittedName>
        <fullName evidence="3">NYN domain-containing protein</fullName>
    </submittedName>
</protein>
<evidence type="ECO:0000256" key="1">
    <source>
        <dbReference type="SAM" id="MobiDB-lite"/>
    </source>
</evidence>
<dbReference type="AlphaFoldDB" id="A0A2S6MUL6"/>